<gene>
    <name evidence="2" type="ORF">J0X15_01750</name>
</gene>
<dbReference type="Pfam" id="PF05050">
    <property type="entry name" value="Methyltransf_21"/>
    <property type="match status" value="1"/>
</dbReference>
<keyword evidence="2" id="KW-0489">Methyltransferase</keyword>
<reference evidence="2" key="1">
    <citation type="submission" date="2021-03" db="EMBL/GenBank/DDBJ databases">
        <title>Roseibium sp. CAU 1637 isolated from Incheon.</title>
        <authorList>
            <person name="Kim W."/>
        </authorList>
    </citation>
    <scope>NUCLEOTIDE SEQUENCE</scope>
    <source>
        <strain evidence="2">CAU 1637</strain>
    </source>
</reference>
<dbReference type="GO" id="GO:0032259">
    <property type="term" value="P:methylation"/>
    <property type="evidence" value="ECO:0007669"/>
    <property type="project" value="UniProtKB-KW"/>
</dbReference>
<dbReference type="SUPFAM" id="SSF53335">
    <property type="entry name" value="S-adenosyl-L-methionine-dependent methyltransferases"/>
    <property type="match status" value="1"/>
</dbReference>
<dbReference type="Proteomes" id="UP000664779">
    <property type="component" value="Unassembled WGS sequence"/>
</dbReference>
<evidence type="ECO:0000313" key="3">
    <source>
        <dbReference type="Proteomes" id="UP000664779"/>
    </source>
</evidence>
<accession>A0A939J829</accession>
<name>A0A939J829_9HYPH</name>
<sequence>MKRFYRNLISPGDLVFDIGAHVGSRSKTLLSLGADVVAIEPQPVFAAFLKRHFSGQLKALEQVAVGPCSGNVTLQISSRHPTVTSISREFVSTVSQSSDFRKVVWDREINVPMVTLSQLITRHGKPAFCKIDVEGAEAHILQGLDQPLKLIAFEYVPAAKSIAVDCIQRLEALGPYRFNRVTGERHKFAQADWVDGSQIRDFLSALREQDPSGDIYAQLEA</sequence>
<dbReference type="AlphaFoldDB" id="A0A939J829"/>
<comment type="caution">
    <text evidence="2">The sequence shown here is derived from an EMBL/GenBank/DDBJ whole genome shotgun (WGS) entry which is preliminary data.</text>
</comment>
<feature type="domain" description="Methyltransferase FkbM" evidence="1">
    <location>
        <begin position="17"/>
        <end position="205"/>
    </location>
</feature>
<dbReference type="InterPro" id="IPR052514">
    <property type="entry name" value="SAM-dependent_MTase"/>
</dbReference>
<keyword evidence="3" id="KW-1185">Reference proteome</keyword>
<evidence type="ECO:0000313" key="2">
    <source>
        <dbReference type="EMBL" id="MBO0343928.1"/>
    </source>
</evidence>
<proteinExistence type="predicted"/>
<dbReference type="InterPro" id="IPR006342">
    <property type="entry name" value="FkbM_mtfrase"/>
</dbReference>
<dbReference type="GO" id="GO:0008168">
    <property type="term" value="F:methyltransferase activity"/>
    <property type="evidence" value="ECO:0007669"/>
    <property type="project" value="UniProtKB-KW"/>
</dbReference>
<evidence type="ECO:0000259" key="1">
    <source>
        <dbReference type="Pfam" id="PF05050"/>
    </source>
</evidence>
<dbReference type="Gene3D" id="3.40.50.150">
    <property type="entry name" value="Vaccinia Virus protein VP39"/>
    <property type="match status" value="1"/>
</dbReference>
<organism evidence="2 3">
    <name type="scientific">Roseibium limicola</name>
    <dbReference type="NCBI Taxonomy" id="2816037"/>
    <lineage>
        <taxon>Bacteria</taxon>
        <taxon>Pseudomonadati</taxon>
        <taxon>Pseudomonadota</taxon>
        <taxon>Alphaproteobacteria</taxon>
        <taxon>Hyphomicrobiales</taxon>
        <taxon>Stappiaceae</taxon>
        <taxon>Roseibium</taxon>
    </lineage>
</organism>
<dbReference type="NCBIfam" id="TIGR01444">
    <property type="entry name" value="fkbM_fam"/>
    <property type="match status" value="1"/>
</dbReference>
<dbReference type="EMBL" id="JAFLNF010000001">
    <property type="protein sequence ID" value="MBO0343928.1"/>
    <property type="molecule type" value="Genomic_DNA"/>
</dbReference>
<dbReference type="PANTHER" id="PTHR34203">
    <property type="entry name" value="METHYLTRANSFERASE, FKBM FAMILY PROTEIN"/>
    <property type="match status" value="1"/>
</dbReference>
<dbReference type="PANTHER" id="PTHR34203:SF15">
    <property type="entry name" value="SLL1173 PROTEIN"/>
    <property type="match status" value="1"/>
</dbReference>
<dbReference type="InterPro" id="IPR029063">
    <property type="entry name" value="SAM-dependent_MTases_sf"/>
</dbReference>
<protein>
    <submittedName>
        <fullName evidence="2">FkbM family methyltransferase</fullName>
    </submittedName>
</protein>
<keyword evidence="2" id="KW-0808">Transferase</keyword>